<dbReference type="Pfam" id="PF02719">
    <property type="entry name" value="Polysacc_synt_2"/>
    <property type="match status" value="1"/>
</dbReference>
<evidence type="ECO:0000313" key="3">
    <source>
        <dbReference type="EMBL" id="XDI06530.1"/>
    </source>
</evidence>
<dbReference type="EMBL" id="CP162511">
    <property type="protein sequence ID" value="XDI06530.1"/>
    <property type="molecule type" value="Genomic_DNA"/>
</dbReference>
<dbReference type="InterPro" id="IPR051203">
    <property type="entry name" value="Polysaccharide_Synthase-Rel"/>
</dbReference>
<organism evidence="3">
    <name type="scientific">Herbiconiux sp. A18JL235</name>
    <dbReference type="NCBI Taxonomy" id="3152363"/>
    <lineage>
        <taxon>Bacteria</taxon>
        <taxon>Bacillati</taxon>
        <taxon>Actinomycetota</taxon>
        <taxon>Actinomycetes</taxon>
        <taxon>Micrococcales</taxon>
        <taxon>Microbacteriaceae</taxon>
        <taxon>Herbiconiux</taxon>
    </lineage>
</organism>
<dbReference type="Gene3D" id="3.40.50.720">
    <property type="entry name" value="NAD(P)-binding Rossmann-like Domain"/>
    <property type="match status" value="1"/>
</dbReference>
<dbReference type="AlphaFoldDB" id="A0AB39BKA3"/>
<name>A0AB39BKA3_9MICO</name>
<dbReference type="SUPFAM" id="SSF51735">
    <property type="entry name" value="NAD(P)-binding Rossmann-fold domains"/>
    <property type="match status" value="1"/>
</dbReference>
<evidence type="ECO:0000256" key="1">
    <source>
        <dbReference type="ARBA" id="ARBA00007430"/>
    </source>
</evidence>
<gene>
    <name evidence="3" type="ORF">ABFY20_05385</name>
</gene>
<dbReference type="PANTHER" id="PTHR43318:SF1">
    <property type="entry name" value="POLYSACCHARIDE BIOSYNTHESIS PROTEIN EPSC-RELATED"/>
    <property type="match status" value="1"/>
</dbReference>
<reference evidence="3" key="1">
    <citation type="submission" date="2024-05" db="EMBL/GenBank/DDBJ databases">
        <title>Herbiconiux sp. A18JL235.</title>
        <authorList>
            <person name="Zhang G."/>
        </authorList>
    </citation>
    <scope>NUCLEOTIDE SEQUENCE</scope>
    <source>
        <strain evidence="3">A18JL235</strain>
    </source>
</reference>
<dbReference type="PANTHER" id="PTHR43318">
    <property type="entry name" value="UDP-N-ACETYLGLUCOSAMINE 4,6-DEHYDRATASE"/>
    <property type="match status" value="1"/>
</dbReference>
<evidence type="ECO:0000259" key="2">
    <source>
        <dbReference type="Pfam" id="PF02719"/>
    </source>
</evidence>
<accession>A0AB39BKA3</accession>
<proteinExistence type="inferred from homology"/>
<dbReference type="RefSeq" id="WP_368498910.1">
    <property type="nucleotide sequence ID" value="NZ_CP162511.1"/>
</dbReference>
<sequence length="329" mass="35222">MISPQLAMTILGSDLAVPLVEETFRHLGEIVELRRALSARRVVVTGGAGSIGGALAVELISDPERSAPVVVIDTNERSVASLINWVNALGLRDNLITVVADVSDPVQMAEVFDEVRAEVVVHAAAVKHVGTCEANPRLAERVNVEATRILLAESQKRGVERFLLVSTDKATSRMNVLGQSKYRAELEVAAAAGRGLGAASVRLPNVWGSSGSVVELWRQSIALGLPVTLFGPETTRYYQSVYDTVRILLTLVTSPASAAGSTFVVADAVRIPLGEVLQRVTDAAGDAGELQHRIEAPRPGEIAHEQLTSAEESYSQTAWAGILELRHER</sequence>
<dbReference type="InterPro" id="IPR036291">
    <property type="entry name" value="NAD(P)-bd_dom_sf"/>
</dbReference>
<protein>
    <submittedName>
        <fullName evidence="3">SDR family NAD(P)-dependent oxidoreductase</fullName>
    </submittedName>
</protein>
<comment type="similarity">
    <text evidence="1">Belongs to the polysaccharide synthase family.</text>
</comment>
<feature type="domain" description="Polysaccharide biosynthesis protein CapD-like" evidence="2">
    <location>
        <begin position="42"/>
        <end position="322"/>
    </location>
</feature>
<dbReference type="InterPro" id="IPR003869">
    <property type="entry name" value="Polysac_CapD-like"/>
</dbReference>